<feature type="region of interest" description="Disordered" evidence="9">
    <location>
        <begin position="180"/>
        <end position="200"/>
    </location>
</feature>
<name>A0A8C4R322_EPTBU</name>
<dbReference type="Gene3D" id="3.30.60.20">
    <property type="match status" value="1"/>
</dbReference>
<dbReference type="GO" id="GO:0008270">
    <property type="term" value="F:zinc ion binding"/>
    <property type="evidence" value="ECO:0007669"/>
    <property type="project" value="UniProtKB-KW"/>
</dbReference>
<evidence type="ECO:0000259" key="10">
    <source>
        <dbReference type="PROSITE" id="PS50081"/>
    </source>
</evidence>
<feature type="region of interest" description="Disordered" evidence="9">
    <location>
        <begin position="129"/>
        <end position="168"/>
    </location>
</feature>
<keyword evidence="13" id="KW-1185">Reference proteome</keyword>
<dbReference type="FunFam" id="3.30.60.20:FF:000033">
    <property type="entry name" value="Rac GTPase-activating protein 1"/>
    <property type="match status" value="1"/>
</dbReference>
<dbReference type="GO" id="GO:0030496">
    <property type="term" value="C:midbody"/>
    <property type="evidence" value="ECO:0007669"/>
    <property type="project" value="TreeGrafter"/>
</dbReference>
<keyword evidence="8" id="KW-0175">Coiled coil</keyword>
<dbReference type="CDD" id="cd20821">
    <property type="entry name" value="C1_MgcRacGAP"/>
    <property type="match status" value="1"/>
</dbReference>
<dbReference type="AlphaFoldDB" id="A0A8C4R322"/>
<dbReference type="GO" id="GO:0032154">
    <property type="term" value="C:cleavage furrow"/>
    <property type="evidence" value="ECO:0007669"/>
    <property type="project" value="TreeGrafter"/>
</dbReference>
<dbReference type="SMART" id="SM00324">
    <property type="entry name" value="RhoGAP"/>
    <property type="match status" value="1"/>
</dbReference>
<evidence type="ECO:0000256" key="3">
    <source>
        <dbReference type="ARBA" id="ARBA00022723"/>
    </source>
</evidence>
<keyword evidence="1" id="KW-0343">GTPase activation</keyword>
<evidence type="ECO:0000259" key="11">
    <source>
        <dbReference type="PROSITE" id="PS50238"/>
    </source>
</evidence>
<dbReference type="GeneTree" id="ENSGT00940000154610"/>
<feature type="compositionally biased region" description="Low complexity" evidence="9">
    <location>
        <begin position="587"/>
        <end position="607"/>
    </location>
</feature>
<evidence type="ECO:0000256" key="1">
    <source>
        <dbReference type="ARBA" id="ARBA00022468"/>
    </source>
</evidence>
<keyword evidence="7" id="KW-0744">Spermatogenesis</keyword>
<evidence type="ECO:0000256" key="4">
    <source>
        <dbReference type="ARBA" id="ARBA00022771"/>
    </source>
</evidence>
<dbReference type="Gene3D" id="1.10.555.10">
    <property type="entry name" value="Rho GTPase activation protein"/>
    <property type="match status" value="1"/>
</dbReference>
<dbReference type="Pfam" id="PF00620">
    <property type="entry name" value="RhoGAP"/>
    <property type="match status" value="1"/>
</dbReference>
<dbReference type="Ensembl" id="ENSEBUT00000024940.1">
    <property type="protein sequence ID" value="ENSEBUP00000024364.1"/>
    <property type="gene ID" value="ENSEBUG00000014995.1"/>
</dbReference>
<dbReference type="PANTHER" id="PTHR46199:SF3">
    <property type="entry name" value="RAC GTPASE-ACTIVATING PROTEIN 1"/>
    <property type="match status" value="1"/>
</dbReference>
<accession>A0A8C4R322</accession>
<feature type="domain" description="Rho-GAP" evidence="11">
    <location>
        <begin position="359"/>
        <end position="546"/>
    </location>
</feature>
<dbReference type="SUPFAM" id="SSF57889">
    <property type="entry name" value="Cysteine-rich domain"/>
    <property type="match status" value="1"/>
</dbReference>
<organism evidence="12 13">
    <name type="scientific">Eptatretus burgeri</name>
    <name type="common">Inshore hagfish</name>
    <dbReference type="NCBI Taxonomy" id="7764"/>
    <lineage>
        <taxon>Eukaryota</taxon>
        <taxon>Metazoa</taxon>
        <taxon>Chordata</taxon>
        <taxon>Craniata</taxon>
        <taxon>Vertebrata</taxon>
        <taxon>Cyclostomata</taxon>
        <taxon>Myxini</taxon>
        <taxon>Myxiniformes</taxon>
        <taxon>Myxinidae</taxon>
        <taxon>Eptatretinae</taxon>
        <taxon>Eptatretus</taxon>
    </lineage>
</organism>
<feature type="compositionally biased region" description="Basic residues" evidence="9">
    <location>
        <begin position="180"/>
        <end position="191"/>
    </location>
</feature>
<dbReference type="Pfam" id="PF00130">
    <property type="entry name" value="C1_1"/>
    <property type="match status" value="1"/>
</dbReference>
<feature type="region of interest" description="Disordered" evidence="9">
    <location>
        <begin position="586"/>
        <end position="640"/>
    </location>
</feature>
<evidence type="ECO:0000256" key="8">
    <source>
        <dbReference type="SAM" id="Coils"/>
    </source>
</evidence>
<feature type="compositionally biased region" description="Polar residues" evidence="9">
    <location>
        <begin position="149"/>
        <end position="161"/>
    </location>
</feature>
<dbReference type="PROSITE" id="PS50238">
    <property type="entry name" value="RHOGAP"/>
    <property type="match status" value="1"/>
</dbReference>
<dbReference type="GO" id="GO:0051233">
    <property type="term" value="C:spindle midzone"/>
    <property type="evidence" value="ECO:0007669"/>
    <property type="project" value="TreeGrafter"/>
</dbReference>
<dbReference type="PANTHER" id="PTHR46199">
    <property type="entry name" value="RAC GTPASE-ACTIVATING PROTEIN 1"/>
    <property type="match status" value="1"/>
</dbReference>
<keyword evidence="4" id="KW-0863">Zinc-finger</keyword>
<evidence type="ECO:0000256" key="6">
    <source>
        <dbReference type="ARBA" id="ARBA00022833"/>
    </source>
</evidence>
<dbReference type="GO" id="GO:0030154">
    <property type="term" value="P:cell differentiation"/>
    <property type="evidence" value="ECO:0007669"/>
    <property type="project" value="UniProtKB-KW"/>
</dbReference>
<feature type="coiled-coil region" evidence="8">
    <location>
        <begin position="58"/>
        <end position="106"/>
    </location>
</feature>
<evidence type="ECO:0000256" key="2">
    <source>
        <dbReference type="ARBA" id="ARBA00022473"/>
    </source>
</evidence>
<dbReference type="Proteomes" id="UP000694388">
    <property type="component" value="Unplaced"/>
</dbReference>
<evidence type="ECO:0000256" key="5">
    <source>
        <dbReference type="ARBA" id="ARBA00022782"/>
    </source>
</evidence>
<keyword evidence="3" id="KW-0479">Metal-binding</keyword>
<dbReference type="SUPFAM" id="SSF48350">
    <property type="entry name" value="GTPase activation domain, GAP"/>
    <property type="match status" value="1"/>
</dbReference>
<protein>
    <submittedName>
        <fullName evidence="12">Rac GTPase activating protein 1</fullName>
    </submittedName>
</protein>
<dbReference type="GO" id="GO:0000281">
    <property type="term" value="P:mitotic cytokinesis"/>
    <property type="evidence" value="ECO:0007669"/>
    <property type="project" value="TreeGrafter"/>
</dbReference>
<feature type="domain" description="Phorbol-ester/DAG-type" evidence="10">
    <location>
        <begin position="293"/>
        <end position="342"/>
    </location>
</feature>
<keyword evidence="6" id="KW-0862">Zinc</keyword>
<keyword evidence="2" id="KW-0217">Developmental protein</keyword>
<dbReference type="CDD" id="cd04382">
    <property type="entry name" value="RhoGAP_MgcRacGAP"/>
    <property type="match status" value="1"/>
</dbReference>
<dbReference type="GO" id="GO:0005096">
    <property type="term" value="F:GTPase activator activity"/>
    <property type="evidence" value="ECO:0007669"/>
    <property type="project" value="UniProtKB-KW"/>
</dbReference>
<proteinExistence type="predicted"/>
<dbReference type="GO" id="GO:0051256">
    <property type="term" value="P:mitotic spindle midzone assembly"/>
    <property type="evidence" value="ECO:0007669"/>
    <property type="project" value="TreeGrafter"/>
</dbReference>
<keyword evidence="5" id="KW-0221">Differentiation</keyword>
<dbReference type="GO" id="GO:0007283">
    <property type="term" value="P:spermatogenesis"/>
    <property type="evidence" value="ECO:0007669"/>
    <property type="project" value="UniProtKB-KW"/>
</dbReference>
<evidence type="ECO:0000313" key="13">
    <source>
        <dbReference type="Proteomes" id="UP000694388"/>
    </source>
</evidence>
<dbReference type="GO" id="GO:0005634">
    <property type="term" value="C:nucleus"/>
    <property type="evidence" value="ECO:0007669"/>
    <property type="project" value="TreeGrafter"/>
</dbReference>
<sequence>MAVVRSELIPLFDYIIHQKDILNDGCEREFIEFVRFVENCRQRWAETDKRVLRQREALTKTETERAALEVKLKHARNQVDVEIKRRHQAEMECEKLDRQIQLMRDLLNGDQAGSLTLSAEQRHALSMLNGRGTEGKAPPPGKAIRLTTIDESSGSLMSPSDISYDRTDEDLDMDTSFLRSGRKYRPEKRKSPREGEIKNVVPPVPAKRSCLDYTGQKLIAMVDKGDSVLATTMVTVPPDGGPIEAVSTLSPVPRRRSSRGRRLSAAEMGLGQDGPPAKTVQYGDASVRATLRQHTFVTKTVIKSESCVPCSKRIKFGKASLKCRDCKIISHVECQDLCPLPCNPTDLGTPNRLSLGTITDLAPLNPPLVPLLVVQCVSEIEHRGFTEVGIYRVPGCDRTVKEIRERFVRNRALPPLSRIQDIHVVCGVLKDFLRRLREPLLTRRLHLAFISAAEIADEDNSKAAILQVVAELPRANQDTLAFLIIHLQKVAVSDACKMGTSNLARVFGPTLVGHATADPDPNTMLQDARRQPMVIERLLSIPMDYWSRFLMMNKENCDSPHSNVRGTPNICTPVGSSMLGPLSTPETFTPAAKTSSTSSLSKMVRSTLGRTTPKFGSRSKPHLGQAQRKAGNYFESPLLK</sequence>
<dbReference type="Ensembl" id="ENSEBUT00000024910.1">
    <property type="protein sequence ID" value="ENSEBUP00000024333.1"/>
    <property type="gene ID" value="ENSEBUG00000014995.1"/>
</dbReference>
<dbReference type="PROSITE" id="PS00479">
    <property type="entry name" value="ZF_DAG_PE_1"/>
    <property type="match status" value="1"/>
</dbReference>
<evidence type="ECO:0000256" key="9">
    <source>
        <dbReference type="SAM" id="MobiDB-lite"/>
    </source>
</evidence>
<evidence type="ECO:0000256" key="7">
    <source>
        <dbReference type="ARBA" id="ARBA00022871"/>
    </source>
</evidence>
<dbReference type="OMA" id="FWEQYIV"/>
<dbReference type="GO" id="GO:0097149">
    <property type="term" value="C:centralspindlin complex"/>
    <property type="evidence" value="ECO:0007669"/>
    <property type="project" value="TreeGrafter"/>
</dbReference>
<dbReference type="GO" id="GO:0007266">
    <property type="term" value="P:Rho protein signal transduction"/>
    <property type="evidence" value="ECO:0007669"/>
    <property type="project" value="TreeGrafter"/>
</dbReference>
<dbReference type="PROSITE" id="PS50081">
    <property type="entry name" value="ZF_DAG_PE_2"/>
    <property type="match status" value="1"/>
</dbReference>
<dbReference type="InterPro" id="IPR000198">
    <property type="entry name" value="RhoGAP_dom"/>
</dbReference>
<dbReference type="InterPro" id="IPR008936">
    <property type="entry name" value="Rho_GTPase_activation_prot"/>
</dbReference>
<dbReference type="SMART" id="SM00109">
    <property type="entry name" value="C1"/>
    <property type="match status" value="1"/>
</dbReference>
<dbReference type="InterPro" id="IPR002219">
    <property type="entry name" value="PKC_DAG/PE"/>
</dbReference>
<dbReference type="InterPro" id="IPR046349">
    <property type="entry name" value="C1-like_sf"/>
</dbReference>
<evidence type="ECO:0000313" key="12">
    <source>
        <dbReference type="Ensembl" id="ENSEBUP00000024364.1"/>
    </source>
</evidence>
<reference evidence="12" key="1">
    <citation type="submission" date="2025-05" db="UniProtKB">
        <authorList>
            <consortium name="Ensembl"/>
        </authorList>
    </citation>
    <scope>IDENTIFICATION</scope>
</reference>